<protein>
    <submittedName>
        <fullName evidence="1">Uncharacterized protein</fullName>
    </submittedName>
</protein>
<evidence type="ECO:0000313" key="2">
    <source>
        <dbReference type="Proteomes" id="UP000176299"/>
    </source>
</evidence>
<accession>A0A1G1W2P8</accession>
<evidence type="ECO:0000313" key="1">
    <source>
        <dbReference type="EMBL" id="OGY21958.1"/>
    </source>
</evidence>
<reference evidence="1 2" key="1">
    <citation type="journal article" date="2016" name="Nat. Commun.">
        <title>Thousands of microbial genomes shed light on interconnected biogeochemical processes in an aquifer system.</title>
        <authorList>
            <person name="Anantharaman K."/>
            <person name="Brown C.T."/>
            <person name="Hug L.A."/>
            <person name="Sharon I."/>
            <person name="Castelle C.J."/>
            <person name="Probst A.J."/>
            <person name="Thomas B.C."/>
            <person name="Singh A."/>
            <person name="Wilkins M.J."/>
            <person name="Karaoz U."/>
            <person name="Brodie E.L."/>
            <person name="Williams K.H."/>
            <person name="Hubbard S.S."/>
            <person name="Banfield J.F."/>
        </authorList>
    </citation>
    <scope>NUCLEOTIDE SEQUENCE [LARGE SCALE GENOMIC DNA]</scope>
</reference>
<organism evidence="1 2">
    <name type="scientific">Candidatus Woykebacteria bacterium GWA1_44_8</name>
    <dbReference type="NCBI Taxonomy" id="1802591"/>
    <lineage>
        <taxon>Bacteria</taxon>
        <taxon>Candidatus Woykeibacteriota</taxon>
    </lineage>
</organism>
<dbReference type="AlphaFoldDB" id="A0A1G1W2P8"/>
<proteinExistence type="predicted"/>
<name>A0A1G1W2P8_9BACT</name>
<dbReference type="EMBL" id="MHCN01000010">
    <property type="protein sequence ID" value="OGY21958.1"/>
    <property type="molecule type" value="Genomic_DNA"/>
</dbReference>
<comment type="caution">
    <text evidence="1">The sequence shown here is derived from an EMBL/GenBank/DDBJ whole genome shotgun (WGS) entry which is preliminary data.</text>
</comment>
<sequence length="89" mass="10179">MDPAADPQHYVIEVRGNDGSKTAHQVTLRKDLYIRLTGGLKSPEELIRGSFQFLLEKEPKENILPTFDLSEIQRFFPEYEAVISSQLSK</sequence>
<gene>
    <name evidence="1" type="ORF">A2113_01360</name>
</gene>
<dbReference type="Proteomes" id="UP000176299">
    <property type="component" value="Unassembled WGS sequence"/>
</dbReference>